<dbReference type="OrthoDB" id="288029at2"/>
<feature type="region of interest" description="Disordered" evidence="1">
    <location>
        <begin position="1"/>
        <end position="70"/>
    </location>
</feature>
<dbReference type="EMBL" id="SJPY01000003">
    <property type="protein sequence ID" value="TWU43506.1"/>
    <property type="molecule type" value="Genomic_DNA"/>
</dbReference>
<evidence type="ECO:0000313" key="4">
    <source>
        <dbReference type="Proteomes" id="UP000315471"/>
    </source>
</evidence>
<evidence type="ECO:0000313" key="3">
    <source>
        <dbReference type="EMBL" id="TWU43506.1"/>
    </source>
</evidence>
<comment type="caution">
    <text evidence="3">The sequence shown here is derived from an EMBL/GenBank/DDBJ whole genome shotgun (WGS) entry which is preliminary data.</text>
</comment>
<gene>
    <name evidence="3" type="ORF">Q31b_25470</name>
</gene>
<feature type="compositionally biased region" description="Basic and acidic residues" evidence="1">
    <location>
        <begin position="22"/>
        <end position="37"/>
    </location>
</feature>
<dbReference type="AlphaFoldDB" id="A0A5C6E7R3"/>
<accession>A0A5C6E7R3</accession>
<feature type="transmembrane region" description="Helical" evidence="2">
    <location>
        <begin position="86"/>
        <end position="111"/>
    </location>
</feature>
<keyword evidence="2" id="KW-1133">Transmembrane helix</keyword>
<proteinExistence type="predicted"/>
<evidence type="ECO:0000256" key="2">
    <source>
        <dbReference type="SAM" id="Phobius"/>
    </source>
</evidence>
<reference evidence="3 4" key="1">
    <citation type="submission" date="2019-02" db="EMBL/GenBank/DDBJ databases">
        <title>Deep-cultivation of Planctomycetes and their phenomic and genomic characterization uncovers novel biology.</title>
        <authorList>
            <person name="Wiegand S."/>
            <person name="Jogler M."/>
            <person name="Boedeker C."/>
            <person name="Pinto D."/>
            <person name="Vollmers J."/>
            <person name="Rivas-Marin E."/>
            <person name="Kohn T."/>
            <person name="Peeters S.H."/>
            <person name="Heuer A."/>
            <person name="Rast P."/>
            <person name="Oberbeckmann S."/>
            <person name="Bunk B."/>
            <person name="Jeske O."/>
            <person name="Meyerdierks A."/>
            <person name="Storesund J.E."/>
            <person name="Kallscheuer N."/>
            <person name="Luecker S."/>
            <person name="Lage O.M."/>
            <person name="Pohl T."/>
            <person name="Merkel B.J."/>
            <person name="Hornburger P."/>
            <person name="Mueller R.-W."/>
            <person name="Bruemmer F."/>
            <person name="Labrenz M."/>
            <person name="Spormann A.M."/>
            <person name="Op Den Camp H."/>
            <person name="Overmann J."/>
            <person name="Amann R."/>
            <person name="Jetten M.S.M."/>
            <person name="Mascher T."/>
            <person name="Medema M.H."/>
            <person name="Devos D.P."/>
            <person name="Kaster A.-K."/>
            <person name="Ovreas L."/>
            <person name="Rohde M."/>
            <person name="Galperin M.Y."/>
            <person name="Jogler C."/>
        </authorList>
    </citation>
    <scope>NUCLEOTIDE SEQUENCE [LARGE SCALE GENOMIC DNA]</scope>
    <source>
        <strain evidence="3 4">Q31b</strain>
    </source>
</reference>
<dbReference type="RefSeq" id="WP_146599921.1">
    <property type="nucleotide sequence ID" value="NZ_SJPY01000003.1"/>
</dbReference>
<name>A0A5C6E7R3_9BACT</name>
<protein>
    <submittedName>
        <fullName evidence="3">Uncharacterized protein</fullName>
    </submittedName>
</protein>
<organism evidence="3 4">
    <name type="scientific">Novipirellula aureliae</name>
    <dbReference type="NCBI Taxonomy" id="2527966"/>
    <lineage>
        <taxon>Bacteria</taxon>
        <taxon>Pseudomonadati</taxon>
        <taxon>Planctomycetota</taxon>
        <taxon>Planctomycetia</taxon>
        <taxon>Pirellulales</taxon>
        <taxon>Pirellulaceae</taxon>
        <taxon>Novipirellula</taxon>
    </lineage>
</organism>
<feature type="compositionally biased region" description="Low complexity" evidence="1">
    <location>
        <begin position="45"/>
        <end position="60"/>
    </location>
</feature>
<evidence type="ECO:0000256" key="1">
    <source>
        <dbReference type="SAM" id="MobiDB-lite"/>
    </source>
</evidence>
<keyword evidence="2" id="KW-0812">Transmembrane</keyword>
<keyword evidence="4" id="KW-1185">Reference proteome</keyword>
<dbReference type="Proteomes" id="UP000315471">
    <property type="component" value="Unassembled WGS sequence"/>
</dbReference>
<sequence>MPATLENPKTRRATEQRQNPGHRVEVRPHPIKRDSTPRKPIGRQAVVRTSVPVATATAPTDGRPTRRKRRSQVSRFFRPFTLEKSFTLMGFVTGAVLVVLFATDLIFAWPLMRASTLFDVTFMLVGLLMLVSSFGVAKDQVRGRRPPKRIGSKLL</sequence>
<feature type="transmembrane region" description="Helical" evidence="2">
    <location>
        <begin position="117"/>
        <end position="137"/>
    </location>
</feature>
<keyword evidence="2" id="KW-0472">Membrane</keyword>